<dbReference type="GO" id="GO:0009653">
    <property type="term" value="P:anatomical structure morphogenesis"/>
    <property type="evidence" value="ECO:0007669"/>
    <property type="project" value="TreeGrafter"/>
</dbReference>
<feature type="domain" description="ZP" evidence="3">
    <location>
        <begin position="189"/>
        <end position="551"/>
    </location>
</feature>
<evidence type="ECO:0000259" key="2">
    <source>
        <dbReference type="PROSITE" id="PS50948"/>
    </source>
</evidence>
<dbReference type="EMBL" id="BTSY01000004">
    <property type="protein sequence ID" value="GMT25050.1"/>
    <property type="molecule type" value="Genomic_DNA"/>
</dbReference>
<evidence type="ECO:0000313" key="5">
    <source>
        <dbReference type="Proteomes" id="UP001432322"/>
    </source>
</evidence>
<dbReference type="Proteomes" id="UP001432322">
    <property type="component" value="Unassembled WGS sequence"/>
</dbReference>
<dbReference type="PROSITE" id="PS51034">
    <property type="entry name" value="ZP_2"/>
    <property type="match status" value="1"/>
</dbReference>
<protein>
    <submittedName>
        <fullName evidence="4">Uncharacterized protein</fullName>
    </submittedName>
</protein>
<comment type="caution">
    <text evidence="4">The sequence shown here is derived from an EMBL/GenBank/DDBJ whole genome shotgun (WGS) entry which is preliminary data.</text>
</comment>
<feature type="compositionally biased region" description="Low complexity" evidence="1">
    <location>
        <begin position="329"/>
        <end position="406"/>
    </location>
</feature>
<dbReference type="PANTHER" id="PTHR47327">
    <property type="entry name" value="FI18240P1-RELATED"/>
    <property type="match status" value="1"/>
</dbReference>
<dbReference type="InterPro" id="IPR003609">
    <property type="entry name" value="Pan_app"/>
</dbReference>
<reference evidence="4" key="1">
    <citation type="submission" date="2023-10" db="EMBL/GenBank/DDBJ databases">
        <title>Genome assembly of Pristionchus species.</title>
        <authorList>
            <person name="Yoshida K."/>
            <person name="Sommer R.J."/>
        </authorList>
    </citation>
    <scope>NUCLEOTIDE SEQUENCE</scope>
    <source>
        <strain evidence="4">RS5133</strain>
    </source>
</reference>
<accession>A0AAV5W3X6</accession>
<dbReference type="SMART" id="SM00241">
    <property type="entry name" value="ZP"/>
    <property type="match status" value="1"/>
</dbReference>
<dbReference type="CDD" id="cd01099">
    <property type="entry name" value="PAN_AP_HGF"/>
    <property type="match status" value="1"/>
</dbReference>
<organism evidence="4 5">
    <name type="scientific">Pristionchus fissidentatus</name>
    <dbReference type="NCBI Taxonomy" id="1538716"/>
    <lineage>
        <taxon>Eukaryota</taxon>
        <taxon>Metazoa</taxon>
        <taxon>Ecdysozoa</taxon>
        <taxon>Nematoda</taxon>
        <taxon>Chromadorea</taxon>
        <taxon>Rhabditida</taxon>
        <taxon>Rhabditina</taxon>
        <taxon>Diplogasteromorpha</taxon>
        <taxon>Diplogasteroidea</taxon>
        <taxon>Neodiplogasteridae</taxon>
        <taxon>Pristionchus</taxon>
    </lineage>
</organism>
<dbReference type="PROSITE" id="PS50948">
    <property type="entry name" value="PAN"/>
    <property type="match status" value="1"/>
</dbReference>
<name>A0AAV5W3X6_9BILA</name>
<dbReference type="SUPFAM" id="SSF57414">
    <property type="entry name" value="Hairpin loop containing domain-like"/>
    <property type="match status" value="1"/>
</dbReference>
<dbReference type="InterPro" id="IPR052774">
    <property type="entry name" value="Celegans_DevNeuronal_Protein"/>
</dbReference>
<dbReference type="InterPro" id="IPR001507">
    <property type="entry name" value="ZP_dom"/>
</dbReference>
<dbReference type="Gene3D" id="3.50.4.10">
    <property type="entry name" value="Hepatocyte Growth Factor"/>
    <property type="match status" value="1"/>
</dbReference>
<gene>
    <name evidence="4" type="ORF">PFISCL1PPCAC_16347</name>
</gene>
<dbReference type="AlphaFoldDB" id="A0AAV5W3X6"/>
<feature type="region of interest" description="Disordered" evidence="1">
    <location>
        <begin position="323"/>
        <end position="425"/>
    </location>
</feature>
<dbReference type="PANTHER" id="PTHR47327:SF6">
    <property type="entry name" value="PROTEIN LET-653"/>
    <property type="match status" value="1"/>
</dbReference>
<evidence type="ECO:0000256" key="1">
    <source>
        <dbReference type="SAM" id="MobiDB-lite"/>
    </source>
</evidence>
<dbReference type="SMART" id="SM00473">
    <property type="entry name" value="PAN_AP"/>
    <property type="match status" value="2"/>
</dbReference>
<evidence type="ECO:0000313" key="4">
    <source>
        <dbReference type="EMBL" id="GMT25050.1"/>
    </source>
</evidence>
<keyword evidence="5" id="KW-1185">Reference proteome</keyword>
<proteinExistence type="predicted"/>
<sequence>MASSQIECPRRRSRPISLRACQSACTLGEDPIHADKSLECSAINHQDAVDHFSHHCQVFQPHQLQNVDGFVEADDRYSFFWKYCLSTSRKCTGEYAFTYFSDRYMESSGVASTSFLSSLEECLALCLDHPSISCRSVSFNRTDGGCHVSSHSQLTRPHSIKINNNPNYRIDYYENNCYNMSETFTFSSTCEENGIRVKVDSRLPYTGALYGLYDFFTCRVEPHEQNQFEYFFPSPTVSKNCSDSIRYKGDEMVLEVVLSTDGVEPLYFITPEDITFQAKCPIKPKNRFSASVPRLHQLGNKDELDATAHTLFKDLSQSMHKDTFPLPITTTSTTTTTTTTTTTPRPTTTTTTTPRPTTTTTTTTTPRPTTTTTTTTTPRTTTSATTTTTTTTTPRPTTTTTTPAATQSRAASPGTPQAPGHSSVSREPISMDIFHNGLPVGAVVVGSAITLSFTPHFAIPPEHMSLRGCQVEPIGSTNDWEKEPLEVIKEGCPSDRVGIACPPQHTNFGLKVKMEAFRYQTTADIQYTCLVRVCPFNECPLEECSPVDGCSDRGKRGLSLEEIRAALQADPSLGRQIALMSNSIDAVDTKNQLMALAGDHVVKKRLVVVNSPDELRYFVSTGTLPN</sequence>
<evidence type="ECO:0000259" key="3">
    <source>
        <dbReference type="PROSITE" id="PS51034"/>
    </source>
</evidence>
<dbReference type="Pfam" id="PF00024">
    <property type="entry name" value="PAN_1"/>
    <property type="match status" value="1"/>
</dbReference>
<feature type="domain" description="Apple" evidence="2">
    <location>
        <begin position="91"/>
        <end position="177"/>
    </location>
</feature>